<dbReference type="AlphaFoldDB" id="A0A5B7EF10"/>
<organism evidence="1 2">
    <name type="scientific">Portunus trituberculatus</name>
    <name type="common">Swimming crab</name>
    <name type="synonym">Neptunus trituberculatus</name>
    <dbReference type="NCBI Taxonomy" id="210409"/>
    <lineage>
        <taxon>Eukaryota</taxon>
        <taxon>Metazoa</taxon>
        <taxon>Ecdysozoa</taxon>
        <taxon>Arthropoda</taxon>
        <taxon>Crustacea</taxon>
        <taxon>Multicrustacea</taxon>
        <taxon>Malacostraca</taxon>
        <taxon>Eumalacostraca</taxon>
        <taxon>Eucarida</taxon>
        <taxon>Decapoda</taxon>
        <taxon>Pleocyemata</taxon>
        <taxon>Brachyura</taxon>
        <taxon>Eubrachyura</taxon>
        <taxon>Portunoidea</taxon>
        <taxon>Portunidae</taxon>
        <taxon>Portuninae</taxon>
        <taxon>Portunus</taxon>
    </lineage>
</organism>
<accession>A0A5B7EF10</accession>
<dbReference type="Proteomes" id="UP000324222">
    <property type="component" value="Unassembled WGS sequence"/>
</dbReference>
<protein>
    <submittedName>
        <fullName evidence="1">Uncharacterized protein</fullName>
    </submittedName>
</protein>
<gene>
    <name evidence="1" type="ORF">E2C01_025227</name>
</gene>
<reference evidence="1 2" key="1">
    <citation type="submission" date="2019-05" db="EMBL/GenBank/DDBJ databases">
        <title>Another draft genome of Portunus trituberculatus and its Hox gene families provides insights of decapod evolution.</title>
        <authorList>
            <person name="Jeong J.-H."/>
            <person name="Song I."/>
            <person name="Kim S."/>
            <person name="Choi T."/>
            <person name="Kim D."/>
            <person name="Ryu S."/>
            <person name="Kim W."/>
        </authorList>
    </citation>
    <scope>NUCLEOTIDE SEQUENCE [LARGE SCALE GENOMIC DNA]</scope>
    <source>
        <tissue evidence="1">Muscle</tissue>
    </source>
</reference>
<sequence length="101" mass="11425">MQDITYPQSNVSHYSAMGAASWGAVMCYGCNEARPPEECHGRFIARQEKRRHILNPERMPLSTIRLTCCPANSLARDFHCIPPHCKQREMKEGAGSHDTHT</sequence>
<evidence type="ECO:0000313" key="2">
    <source>
        <dbReference type="Proteomes" id="UP000324222"/>
    </source>
</evidence>
<name>A0A5B7EF10_PORTR</name>
<dbReference type="EMBL" id="VSRR010002530">
    <property type="protein sequence ID" value="MPC31927.1"/>
    <property type="molecule type" value="Genomic_DNA"/>
</dbReference>
<evidence type="ECO:0000313" key="1">
    <source>
        <dbReference type="EMBL" id="MPC31927.1"/>
    </source>
</evidence>
<proteinExistence type="predicted"/>
<keyword evidence="2" id="KW-1185">Reference proteome</keyword>
<comment type="caution">
    <text evidence="1">The sequence shown here is derived from an EMBL/GenBank/DDBJ whole genome shotgun (WGS) entry which is preliminary data.</text>
</comment>